<gene>
    <name evidence="2" type="ORF">BQ4739_LOCUS3648</name>
</gene>
<proteinExistence type="predicted"/>
<organism evidence="2 3">
    <name type="scientific">Tetradesmus obliquus</name>
    <name type="common">Green alga</name>
    <name type="synonym">Acutodesmus obliquus</name>
    <dbReference type="NCBI Taxonomy" id="3088"/>
    <lineage>
        <taxon>Eukaryota</taxon>
        <taxon>Viridiplantae</taxon>
        <taxon>Chlorophyta</taxon>
        <taxon>core chlorophytes</taxon>
        <taxon>Chlorophyceae</taxon>
        <taxon>CS clade</taxon>
        <taxon>Sphaeropleales</taxon>
        <taxon>Scenedesmaceae</taxon>
        <taxon>Tetradesmus</taxon>
    </lineage>
</organism>
<keyword evidence="1" id="KW-0472">Membrane</keyword>
<sequence>MQEQQQQQDTAVTIGQQDTVSAHHRAAGQAYFDSVLAKAKQGADPFAAEPPKKGSSTAAAVEVLHPDVAAFGATLERHRTLLLASALIVSQAFSWVLIKGALNSMHTPGVLAFLHLLAAAVVQLVLAAWQVVLVSGYLLHGSVYTLLCWVTVLPLLISYSRAADANMKTMAVTVPQHLRVPLVVACLGLCMEMFADQHLAVLPLLLLCGWGTTQALQHVWQQLKVDATLGHRIMNPEFLYRVRALSDLEDGSSPSTISFMAACLPALPALVLGLACLEGRDLVEHEPSVPTLSVLLFSCLAFASATCLRVMLAYQLQHLSELRGVLTAAAAILAIVLDFMERAHELGWLCLIGVSLAVSGSMMVHVLRWKATKVPELHAL</sequence>
<keyword evidence="1" id="KW-0812">Transmembrane</keyword>
<evidence type="ECO:0000313" key="3">
    <source>
        <dbReference type="Proteomes" id="UP000256970"/>
    </source>
</evidence>
<keyword evidence="1" id="KW-1133">Transmembrane helix</keyword>
<feature type="transmembrane region" description="Helical" evidence="1">
    <location>
        <begin position="346"/>
        <end position="367"/>
    </location>
</feature>
<evidence type="ECO:0000256" key="1">
    <source>
        <dbReference type="SAM" id="Phobius"/>
    </source>
</evidence>
<feature type="transmembrane region" description="Helical" evidence="1">
    <location>
        <begin position="257"/>
        <end position="277"/>
    </location>
</feature>
<feature type="transmembrane region" description="Helical" evidence="1">
    <location>
        <begin position="110"/>
        <end position="131"/>
    </location>
</feature>
<dbReference type="Proteomes" id="UP000256970">
    <property type="component" value="Unassembled WGS sequence"/>
</dbReference>
<feature type="transmembrane region" description="Helical" evidence="1">
    <location>
        <begin position="178"/>
        <end position="195"/>
    </location>
</feature>
<dbReference type="EMBL" id="FNXT01000283">
    <property type="protein sequence ID" value="SZX63085.1"/>
    <property type="molecule type" value="Genomic_DNA"/>
</dbReference>
<evidence type="ECO:0000313" key="2">
    <source>
        <dbReference type="EMBL" id="SZX63085.1"/>
    </source>
</evidence>
<feature type="transmembrane region" description="Helical" evidence="1">
    <location>
        <begin position="289"/>
        <end position="316"/>
    </location>
</feature>
<keyword evidence="3" id="KW-1185">Reference proteome</keyword>
<dbReference type="AlphaFoldDB" id="A0A383VBY9"/>
<feature type="transmembrane region" description="Helical" evidence="1">
    <location>
        <begin position="137"/>
        <end position="157"/>
    </location>
</feature>
<name>A0A383VBY9_TETOB</name>
<accession>A0A383VBY9</accession>
<protein>
    <submittedName>
        <fullName evidence="2">Uncharacterized protein</fullName>
    </submittedName>
</protein>
<feature type="transmembrane region" description="Helical" evidence="1">
    <location>
        <begin position="322"/>
        <end position="339"/>
    </location>
</feature>
<reference evidence="2 3" key="1">
    <citation type="submission" date="2016-10" db="EMBL/GenBank/DDBJ databases">
        <authorList>
            <person name="Cai Z."/>
        </authorList>
    </citation>
    <scope>NUCLEOTIDE SEQUENCE [LARGE SCALE GENOMIC DNA]</scope>
</reference>